<dbReference type="EMBL" id="JBHTIR010001137">
    <property type="protein sequence ID" value="MFD0852183.1"/>
    <property type="molecule type" value="Genomic_DNA"/>
</dbReference>
<dbReference type="SUPFAM" id="SSF53901">
    <property type="entry name" value="Thiolase-like"/>
    <property type="match status" value="1"/>
</dbReference>
<proteinExistence type="predicted"/>
<evidence type="ECO:0000313" key="5">
    <source>
        <dbReference type="EMBL" id="MFD0852183.1"/>
    </source>
</evidence>
<dbReference type="Proteomes" id="UP001597083">
    <property type="component" value="Unassembled WGS sequence"/>
</dbReference>
<gene>
    <name evidence="5" type="ORF">ACFQ07_08120</name>
</gene>
<keyword evidence="2" id="KW-0012">Acyltransferase</keyword>
<reference evidence="6" key="1">
    <citation type="journal article" date="2019" name="Int. J. Syst. Evol. Microbiol.">
        <title>The Global Catalogue of Microorganisms (GCM) 10K type strain sequencing project: providing services to taxonomists for standard genome sequencing and annotation.</title>
        <authorList>
            <consortium name="The Broad Institute Genomics Platform"/>
            <consortium name="The Broad Institute Genome Sequencing Center for Infectious Disease"/>
            <person name="Wu L."/>
            <person name="Ma J."/>
        </authorList>
    </citation>
    <scope>NUCLEOTIDE SEQUENCE [LARGE SCALE GENOMIC DNA]</scope>
    <source>
        <strain evidence="6">JCM 31696</strain>
    </source>
</reference>
<keyword evidence="3" id="KW-1133">Transmembrane helix</keyword>
<evidence type="ECO:0000256" key="2">
    <source>
        <dbReference type="ARBA" id="ARBA00023315"/>
    </source>
</evidence>
<dbReference type="InterPro" id="IPR013747">
    <property type="entry name" value="ACP_syn_III_C"/>
</dbReference>
<evidence type="ECO:0000256" key="1">
    <source>
        <dbReference type="ARBA" id="ARBA00022679"/>
    </source>
</evidence>
<sequence length="95" mass="10108">ADVDRLVPHQANARITTAVVRKLGLERSRVLQCIEQVGNTSAASIPLTLAQASAEGRLQPGHRVLMTAFGAGLTWGAATTIWPALTPSHDKEALR</sequence>
<dbReference type="PANTHER" id="PTHR34069:SF2">
    <property type="entry name" value="BETA-KETOACYL-[ACYL-CARRIER-PROTEIN] SYNTHASE III"/>
    <property type="match status" value="1"/>
</dbReference>
<feature type="transmembrane region" description="Helical" evidence="3">
    <location>
        <begin position="64"/>
        <end position="85"/>
    </location>
</feature>
<keyword evidence="6" id="KW-1185">Reference proteome</keyword>
<evidence type="ECO:0000256" key="3">
    <source>
        <dbReference type="SAM" id="Phobius"/>
    </source>
</evidence>
<keyword evidence="3" id="KW-0472">Membrane</keyword>
<dbReference type="Gene3D" id="3.40.47.10">
    <property type="match status" value="1"/>
</dbReference>
<accession>A0ABW3CEQ1</accession>
<comment type="caution">
    <text evidence="5">The sequence shown here is derived from an EMBL/GenBank/DDBJ whole genome shotgun (WGS) entry which is preliminary data.</text>
</comment>
<feature type="non-terminal residue" evidence="5">
    <location>
        <position position="1"/>
    </location>
</feature>
<dbReference type="PANTHER" id="PTHR34069">
    <property type="entry name" value="3-OXOACYL-[ACYL-CARRIER-PROTEIN] SYNTHASE 3"/>
    <property type="match status" value="1"/>
</dbReference>
<dbReference type="Pfam" id="PF08541">
    <property type="entry name" value="ACP_syn_III_C"/>
    <property type="match status" value="1"/>
</dbReference>
<dbReference type="InterPro" id="IPR016039">
    <property type="entry name" value="Thiolase-like"/>
</dbReference>
<name>A0ABW3CEQ1_9ACTN</name>
<evidence type="ECO:0000259" key="4">
    <source>
        <dbReference type="Pfam" id="PF08541"/>
    </source>
</evidence>
<keyword evidence="1" id="KW-0808">Transferase</keyword>
<organism evidence="5 6">
    <name type="scientific">Actinomadura adrarensis</name>
    <dbReference type="NCBI Taxonomy" id="1819600"/>
    <lineage>
        <taxon>Bacteria</taxon>
        <taxon>Bacillati</taxon>
        <taxon>Actinomycetota</taxon>
        <taxon>Actinomycetes</taxon>
        <taxon>Streptosporangiales</taxon>
        <taxon>Thermomonosporaceae</taxon>
        <taxon>Actinomadura</taxon>
    </lineage>
</organism>
<keyword evidence="3" id="KW-0812">Transmembrane</keyword>
<feature type="domain" description="Beta-ketoacyl-[acyl-carrier-protein] synthase III C-terminal" evidence="4">
    <location>
        <begin position="2"/>
        <end position="80"/>
    </location>
</feature>
<evidence type="ECO:0000313" key="6">
    <source>
        <dbReference type="Proteomes" id="UP001597083"/>
    </source>
</evidence>
<protein>
    <submittedName>
        <fullName evidence="5">3-oxoacyl-[acyl-carrier-protein] synthase III C-terminal domain-containing protein</fullName>
    </submittedName>
</protein>